<dbReference type="RefSeq" id="WP_173260913.1">
    <property type="nucleotide sequence ID" value="NZ_BLLG01000001.1"/>
</dbReference>
<feature type="signal peptide" evidence="2">
    <location>
        <begin position="1"/>
        <end position="28"/>
    </location>
</feature>
<feature type="region of interest" description="Disordered" evidence="1">
    <location>
        <begin position="69"/>
        <end position="104"/>
    </location>
</feature>
<keyword evidence="2" id="KW-0732">Signal</keyword>
<evidence type="ECO:0000256" key="1">
    <source>
        <dbReference type="SAM" id="MobiDB-lite"/>
    </source>
</evidence>
<evidence type="ECO:0000256" key="2">
    <source>
        <dbReference type="SAM" id="SignalP"/>
    </source>
</evidence>
<dbReference type="AlphaFoldDB" id="A0A6A0AMM8"/>
<accession>A0A6A0AMM8</accession>
<comment type="caution">
    <text evidence="3">The sequence shown here is derived from an EMBL/GenBank/DDBJ whole genome shotgun (WGS) entry which is preliminary data.</text>
</comment>
<evidence type="ECO:0000313" key="4">
    <source>
        <dbReference type="Proteomes" id="UP000484988"/>
    </source>
</evidence>
<name>A0A6A0AMM8_9ACTN</name>
<keyword evidence="4" id="KW-1185">Reference proteome</keyword>
<reference evidence="3 4" key="1">
    <citation type="submission" date="2020-02" db="EMBL/GenBank/DDBJ databases">
        <title>Whole Genome Shotgun Sequence of Streptomyces sp. strain CWH03.</title>
        <authorList>
            <person name="Dohra H."/>
            <person name="Kodani S."/>
            <person name="Yamamura H."/>
        </authorList>
    </citation>
    <scope>NUCLEOTIDE SEQUENCE [LARGE SCALE GENOMIC DNA]</scope>
    <source>
        <strain evidence="3 4">CWH03</strain>
    </source>
</reference>
<dbReference type="Proteomes" id="UP000484988">
    <property type="component" value="Unassembled WGS sequence"/>
</dbReference>
<dbReference type="EMBL" id="BLLG01000001">
    <property type="protein sequence ID" value="GFH34196.1"/>
    <property type="molecule type" value="Genomic_DNA"/>
</dbReference>
<organism evidence="3 4">
    <name type="scientific">Streptomyces pacificus</name>
    <dbReference type="NCBI Taxonomy" id="2705029"/>
    <lineage>
        <taxon>Bacteria</taxon>
        <taxon>Bacillati</taxon>
        <taxon>Actinomycetota</taxon>
        <taxon>Actinomycetes</taxon>
        <taxon>Kitasatosporales</taxon>
        <taxon>Streptomycetaceae</taxon>
        <taxon>Streptomyces</taxon>
    </lineage>
</organism>
<feature type="chain" id="PRO_5025679627" evidence="2">
    <location>
        <begin position="29"/>
        <end position="167"/>
    </location>
</feature>
<proteinExistence type="predicted"/>
<protein>
    <submittedName>
        <fullName evidence="3">Uncharacterized protein</fullName>
    </submittedName>
</protein>
<feature type="compositionally biased region" description="Low complexity" evidence="1">
    <location>
        <begin position="69"/>
        <end position="84"/>
    </location>
</feature>
<sequence>MRTTARVPAGPAPVAACAGAAAAPGAWAADPAPAGSTAGASVTAHTSACGRHGHGAGDAGALDMGGFDPAPGAGEGAAGSAVGGFTASGDTRPGTYPVSALRDNGKKAPGDLVVRAHGYEPSGHVTTGAGGSAGPGVTQIAAGAAVPAAAAVGGTWLLRRRASGAQG</sequence>
<gene>
    <name evidence="3" type="ORF">SCWH03_04060</name>
</gene>
<evidence type="ECO:0000313" key="3">
    <source>
        <dbReference type="EMBL" id="GFH34196.1"/>
    </source>
</evidence>